<dbReference type="EMBL" id="AHAT01012340">
    <property type="status" value="NOT_ANNOTATED_CDS"/>
    <property type="molecule type" value="Genomic_DNA"/>
</dbReference>
<dbReference type="AlphaFoldDB" id="W5LX55"/>
<reference evidence="2" key="1">
    <citation type="submission" date="2011-12" db="EMBL/GenBank/DDBJ databases">
        <title>The Draft Genome of Lepisosteus oculatus.</title>
        <authorList>
            <consortium name="The Broad Institute Genome Assembly &amp; Analysis Group"/>
            <consortium name="Computational R&amp;D Group"/>
            <consortium name="and Sequencing Platform"/>
            <person name="Di Palma F."/>
            <person name="Alfoldi J."/>
            <person name="Johnson J."/>
            <person name="Berlin A."/>
            <person name="Gnerre S."/>
            <person name="Jaffe D."/>
            <person name="MacCallum I."/>
            <person name="Young S."/>
            <person name="Walker B.J."/>
            <person name="Lander E.S."/>
            <person name="Lindblad-Toh K."/>
        </authorList>
    </citation>
    <scope>NUCLEOTIDE SEQUENCE [LARGE SCALE GENOMIC DNA]</scope>
</reference>
<reference evidence="1" key="2">
    <citation type="submission" date="2025-08" db="UniProtKB">
        <authorList>
            <consortium name="Ensembl"/>
        </authorList>
    </citation>
    <scope>IDENTIFICATION</scope>
</reference>
<dbReference type="eggNOG" id="ENOG502S3H1">
    <property type="taxonomic scope" value="Eukaryota"/>
</dbReference>
<dbReference type="STRING" id="7918.ENSLOCP00000000712"/>
<accession>W5LX55</accession>
<dbReference type="GeneTree" id="ENSGT00940000171148"/>
<proteinExistence type="predicted"/>
<dbReference type="PANTHER" id="PTHR34444">
    <property type="entry name" value="LOC361192"/>
    <property type="match status" value="1"/>
</dbReference>
<dbReference type="PANTHER" id="PTHR34444:SF1">
    <property type="entry name" value="CILIA- AND FLAGELLA-ASSOCIATED PROTEIN 90"/>
    <property type="match status" value="1"/>
</dbReference>
<dbReference type="HOGENOM" id="CLU_2612234_0_0_1"/>
<organism evidence="1 2">
    <name type="scientific">Lepisosteus oculatus</name>
    <name type="common">Spotted gar</name>
    <dbReference type="NCBI Taxonomy" id="7918"/>
    <lineage>
        <taxon>Eukaryota</taxon>
        <taxon>Metazoa</taxon>
        <taxon>Chordata</taxon>
        <taxon>Craniata</taxon>
        <taxon>Vertebrata</taxon>
        <taxon>Euteleostomi</taxon>
        <taxon>Actinopterygii</taxon>
        <taxon>Neopterygii</taxon>
        <taxon>Holostei</taxon>
        <taxon>Semionotiformes</taxon>
        <taxon>Lepisosteidae</taxon>
        <taxon>Lepisosteus</taxon>
    </lineage>
</organism>
<dbReference type="Proteomes" id="UP000018468">
    <property type="component" value="Linkage group LG11"/>
</dbReference>
<dbReference type="InParanoid" id="W5LX55"/>
<protein>
    <submittedName>
        <fullName evidence="1">Chromosome LG11 open reading frame, human C5orf49</fullName>
    </submittedName>
</protein>
<reference evidence="1" key="3">
    <citation type="submission" date="2025-09" db="UniProtKB">
        <authorList>
            <consortium name="Ensembl"/>
        </authorList>
    </citation>
    <scope>IDENTIFICATION</scope>
</reference>
<dbReference type="InterPro" id="IPR027901">
    <property type="entry name" value="CFAP90"/>
</dbReference>
<dbReference type="FunCoup" id="W5LX55">
    <property type="interactions" value="340"/>
</dbReference>
<sequence length="79" mass="9430">TMEKSSKDCPATLSSLSAFSYIPPRRTDPKELNYFNTKTEAREIFTYDCLFRRTECYNEKLHRDDREHAKSRGLHMHQE</sequence>
<dbReference type="Bgee" id="ENSLOCG00000000645">
    <property type="expression patterns" value="Expressed in ovary and 7 other cell types or tissues"/>
</dbReference>
<evidence type="ECO:0000313" key="1">
    <source>
        <dbReference type="Ensembl" id="ENSLOCP00000000712.1"/>
    </source>
</evidence>
<dbReference type="OMA" id="FRRTECY"/>
<evidence type="ECO:0000313" key="2">
    <source>
        <dbReference type="Proteomes" id="UP000018468"/>
    </source>
</evidence>
<keyword evidence="2" id="KW-1185">Reference proteome</keyword>
<name>W5LX55_LEPOC</name>
<dbReference type="Ensembl" id="ENSLOCT00000000715.1">
    <property type="protein sequence ID" value="ENSLOCP00000000712.1"/>
    <property type="gene ID" value="ENSLOCG00000000645.1"/>
</dbReference>
<dbReference type="Pfam" id="PF15074">
    <property type="entry name" value="CFAP90"/>
    <property type="match status" value="1"/>
</dbReference>